<proteinExistence type="predicted"/>
<organism evidence="2 3">
    <name type="scientific">Cryptococcus depauperatus CBS 7841</name>
    <dbReference type="NCBI Taxonomy" id="1295531"/>
    <lineage>
        <taxon>Eukaryota</taxon>
        <taxon>Fungi</taxon>
        <taxon>Dikarya</taxon>
        <taxon>Basidiomycota</taxon>
        <taxon>Agaricomycotina</taxon>
        <taxon>Tremellomycetes</taxon>
        <taxon>Tremellales</taxon>
        <taxon>Cryptococcaceae</taxon>
        <taxon>Cryptococcus</taxon>
    </lineage>
</organism>
<name>A0A1E3HY35_9TREE</name>
<reference evidence="2" key="1">
    <citation type="submission" date="2016-06" db="EMBL/GenBank/DDBJ databases">
        <authorList>
            <person name="Cuomo C."/>
            <person name="Litvintseva A."/>
            <person name="Heitman J."/>
            <person name="Chen Y."/>
            <person name="Sun S."/>
            <person name="Springer D."/>
            <person name="Dromer F."/>
            <person name="Young S."/>
            <person name="Zeng Q."/>
            <person name="Chapman S."/>
            <person name="Gujja S."/>
            <person name="Saif S."/>
            <person name="Birren B."/>
        </authorList>
    </citation>
    <scope>NUCLEOTIDE SEQUENCE</scope>
    <source>
        <strain evidence="2">CBS 7841</strain>
    </source>
</reference>
<dbReference type="PANTHER" id="PTHR31859:SF1">
    <property type="entry name" value="TETRATRICOPEPTIDE REPEAT PROTEIN 39C"/>
    <property type="match status" value="1"/>
</dbReference>
<sequence length="888" mass="98536">MSFLRRSTISKNKGEEKEDSPRGASHRLPRSRSVSDSSIVDDSIGEAMRPRRRTLLGKKGRKKLYSLFSSSSSLSASLNDRESTVSPKTSRSKLHEASTPSGASTPSQFTAPASPILHHNGQAAETQNTLNKLQIGNGIITESPKSSPVTPMVQVPYANRNKRESLWSQWEIEDVAVSSSDEDDAFLTPDEGLSEVEEVEEVEDDAVAYSANPAAAVASPVSSVSSTFKIEPTNVKKGAVASNGDVGGTGRSTVHRTLPTTTEASVKRQVSHNRPPATTVDQAGVLAQDIEICRETLRLFLTSHMKEAEEYCQEKEGEGHHLYLQSAMGIIETLKGMMTFDSVDLHHALEIAKSTTVTASSLRRPPDSVIARLGGFVRSGSGLARLKAMTPLERHAELVYAEQSLIKSMLAIVSGGDWLGLIREVFNMRTAYGIYRSFQHFLVDADKDGYDDEIDMDFRSGVLLGTGISSLIVSLLPSKTIKIAEVLGYTGDGKVALATLMSAGGWSKDSETSTYDEKNEGLRRPVCDLILLAFHLVISVLIPTTGVDVPTARKILAYNLRRYPDGVFFLYFQARLYTTQCQPAEANKSLQRALDLKLEYIQLQHMCLWDYACNHLMLGNLKGAVDCFSILKDESNWSRAAYTYATAACLVELVEIGHHDASFEEANKLMLQLPTLTKKIAGKSLPIEKFAARKARKFQSQNSQLFLPAIELAYVFGAFNSTPRRNLLDTFLPRINKMLEKLNVGEEEYSGGYWDDYVLGHFLRGMCQFMARYQPTDAHQDTKVILDTDPPEDELDQNAEKDFKAVIRHIPDVQLDHWILFHCHYELGRLYTQRKDYTKAKQYFEVVVSGKLPVDNHYMAKTAGKYSLEGALMLKTHAALTGIKEFEK</sequence>
<dbReference type="Proteomes" id="UP000094043">
    <property type="component" value="Chromosome 1"/>
</dbReference>
<dbReference type="Pfam" id="PF10300">
    <property type="entry name" value="Iml2-TPR_39"/>
    <property type="match status" value="1"/>
</dbReference>
<dbReference type="GO" id="GO:0005634">
    <property type="term" value="C:nucleus"/>
    <property type="evidence" value="ECO:0007669"/>
    <property type="project" value="TreeGrafter"/>
</dbReference>
<accession>A0A1E3HY35</accession>
<evidence type="ECO:0000313" key="3">
    <source>
        <dbReference type="Proteomes" id="UP000094043"/>
    </source>
</evidence>
<feature type="compositionally biased region" description="Basic residues" evidence="1">
    <location>
        <begin position="50"/>
        <end position="64"/>
    </location>
</feature>
<dbReference type="KEGG" id="cdep:91084628"/>
<feature type="compositionally biased region" description="Polar residues" evidence="1">
    <location>
        <begin position="1"/>
        <end position="11"/>
    </location>
</feature>
<feature type="compositionally biased region" description="Polar residues" evidence="1">
    <location>
        <begin position="98"/>
        <end position="111"/>
    </location>
</feature>
<reference evidence="2" key="2">
    <citation type="journal article" date="2022" name="Elife">
        <title>Obligate sexual reproduction of a homothallic fungus closely related to the Cryptococcus pathogenic species complex.</title>
        <authorList>
            <person name="Passer A.R."/>
            <person name="Clancey S.A."/>
            <person name="Shea T."/>
            <person name="David-Palma M."/>
            <person name="Averette A.F."/>
            <person name="Boekhout T."/>
            <person name="Porcel B.M."/>
            <person name="Nowrousian M."/>
            <person name="Cuomo C.A."/>
            <person name="Sun S."/>
            <person name="Heitman J."/>
            <person name="Coelho M.A."/>
        </authorList>
    </citation>
    <scope>NUCLEOTIDE SEQUENCE</scope>
    <source>
        <strain evidence="2">CBS 7841</strain>
    </source>
</reference>
<dbReference type="AlphaFoldDB" id="A0A1E3HY35"/>
<dbReference type="OrthoDB" id="43460at2759"/>
<dbReference type="GO" id="GO:0005741">
    <property type="term" value="C:mitochondrial outer membrane"/>
    <property type="evidence" value="ECO:0007669"/>
    <property type="project" value="TreeGrafter"/>
</dbReference>
<dbReference type="InterPro" id="IPR019412">
    <property type="entry name" value="IML2/TPR_39"/>
</dbReference>
<dbReference type="GeneID" id="91084628"/>
<feature type="region of interest" description="Disordered" evidence="1">
    <location>
        <begin position="1"/>
        <end position="115"/>
    </location>
</feature>
<feature type="compositionally biased region" description="Low complexity" evidence="1">
    <location>
        <begin position="31"/>
        <end position="42"/>
    </location>
</feature>
<dbReference type="RefSeq" id="XP_066065968.1">
    <property type="nucleotide sequence ID" value="XM_066209871.1"/>
</dbReference>
<dbReference type="SUPFAM" id="SSF48452">
    <property type="entry name" value="TPR-like"/>
    <property type="match status" value="1"/>
</dbReference>
<feature type="compositionally biased region" description="Basic and acidic residues" evidence="1">
    <location>
        <begin position="12"/>
        <end position="21"/>
    </location>
</feature>
<dbReference type="GO" id="GO:0005829">
    <property type="term" value="C:cytosol"/>
    <property type="evidence" value="ECO:0007669"/>
    <property type="project" value="TreeGrafter"/>
</dbReference>
<keyword evidence="3" id="KW-1185">Reference proteome</keyword>
<dbReference type="VEuPathDB" id="FungiDB:L203_05715"/>
<evidence type="ECO:0000256" key="1">
    <source>
        <dbReference type="SAM" id="MobiDB-lite"/>
    </source>
</evidence>
<dbReference type="EMBL" id="CP143784">
    <property type="protein sequence ID" value="WVN85267.1"/>
    <property type="molecule type" value="Genomic_DNA"/>
</dbReference>
<gene>
    <name evidence="2" type="ORF">L203_100412</name>
</gene>
<feature type="compositionally biased region" description="Low complexity" evidence="1">
    <location>
        <begin position="65"/>
        <end position="78"/>
    </location>
</feature>
<reference evidence="2" key="3">
    <citation type="submission" date="2024-01" db="EMBL/GenBank/DDBJ databases">
        <authorList>
            <person name="Coelho M.A."/>
            <person name="David-Palma M."/>
            <person name="Shea T."/>
            <person name="Sun S."/>
            <person name="Cuomo C.A."/>
            <person name="Heitman J."/>
        </authorList>
    </citation>
    <scope>NUCLEOTIDE SEQUENCE</scope>
    <source>
        <strain evidence="2">CBS 7841</strain>
    </source>
</reference>
<dbReference type="PANTHER" id="PTHR31859">
    <property type="entry name" value="TETRATRICOPEPTIDE REPEAT PROTEIN 39 FAMILY MEMBER"/>
    <property type="match status" value="1"/>
</dbReference>
<protein>
    <submittedName>
        <fullName evidence="2">Uncharacterized protein</fullName>
    </submittedName>
</protein>
<evidence type="ECO:0000313" key="2">
    <source>
        <dbReference type="EMBL" id="WVN85267.1"/>
    </source>
</evidence>
<dbReference type="InterPro" id="IPR011990">
    <property type="entry name" value="TPR-like_helical_dom_sf"/>
</dbReference>